<comment type="caution">
    <text evidence="2">The sequence shown here is derived from an EMBL/GenBank/DDBJ whole genome shotgun (WGS) entry which is preliminary data.</text>
</comment>
<evidence type="ECO:0000256" key="1">
    <source>
        <dbReference type="SAM" id="Phobius"/>
    </source>
</evidence>
<feature type="transmembrane region" description="Helical" evidence="1">
    <location>
        <begin position="140"/>
        <end position="161"/>
    </location>
</feature>
<protein>
    <submittedName>
        <fullName evidence="2">DUF2938 domain-containing protein</fullName>
    </submittedName>
</protein>
<evidence type="ECO:0000313" key="2">
    <source>
        <dbReference type="EMBL" id="MFD1216725.1"/>
    </source>
</evidence>
<evidence type="ECO:0000313" key="3">
    <source>
        <dbReference type="Proteomes" id="UP001597264"/>
    </source>
</evidence>
<name>A0ABW3U8A0_9GAMM</name>
<feature type="transmembrane region" description="Helical" evidence="1">
    <location>
        <begin position="70"/>
        <end position="93"/>
    </location>
</feature>
<reference evidence="3" key="1">
    <citation type="journal article" date="2019" name="Int. J. Syst. Evol. Microbiol.">
        <title>The Global Catalogue of Microorganisms (GCM) 10K type strain sequencing project: providing services to taxonomists for standard genome sequencing and annotation.</title>
        <authorList>
            <consortium name="The Broad Institute Genomics Platform"/>
            <consortium name="The Broad Institute Genome Sequencing Center for Infectious Disease"/>
            <person name="Wu L."/>
            <person name="Ma J."/>
        </authorList>
    </citation>
    <scope>NUCLEOTIDE SEQUENCE [LARGE SCALE GENOMIC DNA]</scope>
    <source>
        <strain evidence="3">CCUG 54356</strain>
    </source>
</reference>
<feature type="transmembrane region" description="Helical" evidence="1">
    <location>
        <begin position="105"/>
        <end position="128"/>
    </location>
</feature>
<organism evidence="2 3">
    <name type="scientific">Microbulbifer celer</name>
    <dbReference type="NCBI Taxonomy" id="435905"/>
    <lineage>
        <taxon>Bacteria</taxon>
        <taxon>Pseudomonadati</taxon>
        <taxon>Pseudomonadota</taxon>
        <taxon>Gammaproteobacteria</taxon>
        <taxon>Cellvibrionales</taxon>
        <taxon>Microbulbiferaceae</taxon>
        <taxon>Microbulbifer</taxon>
    </lineage>
</organism>
<keyword evidence="1" id="KW-1133">Transmembrane helix</keyword>
<keyword evidence="1" id="KW-0472">Membrane</keyword>
<keyword evidence="1" id="KW-0812">Transmembrane</keyword>
<dbReference type="RefSeq" id="WP_230436807.1">
    <property type="nucleotide sequence ID" value="NZ_CP087715.1"/>
</dbReference>
<sequence>MNEVGQWMGYSLVLGVGATVICDLWGQLVRAVSGIEPLDWRVVGRWLGHMPGQFSHDNIRQAKPVRGESILGWTFHYLTGVALAAAMLGLYGLDWVAHPGFLEALGFGVATVVLPFFIMQPALGAGIAASRTPQPMRARLLSLCTHGAFGVGLWLSARALALLH</sequence>
<accession>A0ABW3U8A0</accession>
<dbReference type="Pfam" id="PF11158">
    <property type="entry name" value="DUF2938"/>
    <property type="match status" value="1"/>
</dbReference>
<dbReference type="EMBL" id="JBHTLR010000008">
    <property type="protein sequence ID" value="MFD1216725.1"/>
    <property type="molecule type" value="Genomic_DNA"/>
</dbReference>
<proteinExistence type="predicted"/>
<gene>
    <name evidence="2" type="ORF">ACFQ2X_08955</name>
</gene>
<dbReference type="Proteomes" id="UP001597264">
    <property type="component" value="Unassembled WGS sequence"/>
</dbReference>
<dbReference type="InterPro" id="IPR021329">
    <property type="entry name" value="DUF2938"/>
</dbReference>
<keyword evidence="3" id="KW-1185">Reference proteome</keyword>